<dbReference type="Proteomes" id="UP000027186">
    <property type="component" value="Plasmid AbAZ39_p5"/>
</dbReference>
<evidence type="ECO:0000256" key="2">
    <source>
        <dbReference type="ARBA" id="ARBA00022679"/>
    </source>
</evidence>
<proteinExistence type="predicted"/>
<dbReference type="KEGG" id="abq:ABAZ39_32940"/>
<keyword evidence="4" id="KW-0614">Plasmid</keyword>
<evidence type="ECO:0000256" key="3">
    <source>
        <dbReference type="SAM" id="Coils"/>
    </source>
</evidence>
<name>A0A060DV52_9PROT</name>
<geneLocation type="plasmid" evidence="4 5">
    <name>AbAZ39_p5</name>
</geneLocation>
<dbReference type="RefSeq" id="WP_081863501.1">
    <property type="nucleotide sequence ID" value="NZ_CP007798.1"/>
</dbReference>
<evidence type="ECO:0000256" key="1">
    <source>
        <dbReference type="ARBA" id="ARBA00022603"/>
    </source>
</evidence>
<reference evidence="4 5" key="1">
    <citation type="journal article" date="2014" name="Genome Announc.">
        <title>Complete Genome Sequence of the Model Rhizosphere Strain Azospirillum brasilense Az39, Successfully Applied in Agriculture.</title>
        <authorList>
            <person name="Rivera D."/>
            <person name="Revale S."/>
            <person name="Molina R."/>
            <person name="Gualpa J."/>
            <person name="Puente M."/>
            <person name="Maroniche G."/>
            <person name="Paris G."/>
            <person name="Baker D."/>
            <person name="Clavijo B."/>
            <person name="McLay K."/>
            <person name="Spaepen S."/>
            <person name="Perticari A."/>
            <person name="Vazquez M."/>
            <person name="Wisniewski-Dye F."/>
            <person name="Watkins C."/>
            <person name="Martinez-Abarca F."/>
            <person name="Vanderleyden J."/>
            <person name="Cassan F."/>
        </authorList>
    </citation>
    <scope>NUCLEOTIDE SEQUENCE [LARGE SCALE GENOMIC DNA]</scope>
    <source>
        <strain evidence="4 5">Az39</strain>
        <plasmid evidence="4">AbAZ39_p5</plasmid>
    </source>
</reference>
<dbReference type="Pfam" id="PF13578">
    <property type="entry name" value="Methyltransf_24"/>
    <property type="match status" value="1"/>
</dbReference>
<dbReference type="GO" id="GO:0005886">
    <property type="term" value="C:plasma membrane"/>
    <property type="evidence" value="ECO:0007669"/>
    <property type="project" value="TreeGrafter"/>
</dbReference>
<dbReference type="GO" id="GO:0008168">
    <property type="term" value="F:methyltransferase activity"/>
    <property type="evidence" value="ECO:0007669"/>
    <property type="project" value="UniProtKB-KW"/>
</dbReference>
<accession>A0A060DV52</accession>
<keyword evidence="2" id="KW-0808">Transferase</keyword>
<evidence type="ECO:0008006" key="6">
    <source>
        <dbReference type="Google" id="ProtNLM"/>
    </source>
</evidence>
<sequence length="321" mass="35956">MSYPLSSAVADLLGRPSIFRTPGWLPESTWHMHIPFAFLLMDLLRPGQLVELGTQKGASYCAFCEGAAAFGTGTRLSAVDHWEGDHQTGAYARDTYDVLREHHDPLYGAFSTLLRESFDDARPRFDDGSIDILHIDGLHTYEAVRHDFETWLPKVSRSGVILMHDTEVRTGDFGVWRFWEEVQARYPTLNFPFGCGLGVVAVGEAVPTPLLALCRLPDAEKAALYALFEALGDRVRLLHEYQEASHHAAIYLEQGLQMQRVYEGYKASAEEQIETAMTQYRTMFAQATALQNEVAALIQEQDALRAECARLTDAAAQRQSQ</sequence>
<dbReference type="EMBL" id="CP007798">
    <property type="protein sequence ID" value="AIB16647.1"/>
    <property type="molecule type" value="Genomic_DNA"/>
</dbReference>
<dbReference type="GO" id="GO:0071770">
    <property type="term" value="P:DIM/DIP cell wall layer assembly"/>
    <property type="evidence" value="ECO:0007669"/>
    <property type="project" value="TreeGrafter"/>
</dbReference>
<organism evidence="4 5">
    <name type="scientific">Azospirillum argentinense</name>
    <dbReference type="NCBI Taxonomy" id="2970906"/>
    <lineage>
        <taxon>Bacteria</taxon>
        <taxon>Pseudomonadati</taxon>
        <taxon>Pseudomonadota</taxon>
        <taxon>Alphaproteobacteria</taxon>
        <taxon>Rhodospirillales</taxon>
        <taxon>Azospirillaceae</taxon>
        <taxon>Azospirillum</taxon>
    </lineage>
</organism>
<evidence type="ECO:0000313" key="5">
    <source>
        <dbReference type="Proteomes" id="UP000027186"/>
    </source>
</evidence>
<dbReference type="InterPro" id="IPR029063">
    <property type="entry name" value="SAM-dependent_MTases_sf"/>
</dbReference>
<feature type="coiled-coil region" evidence="3">
    <location>
        <begin position="287"/>
        <end position="314"/>
    </location>
</feature>
<protein>
    <recommendedName>
        <fullName evidence="6">Class I SAM-dependent methyltransferase</fullName>
    </recommendedName>
</protein>
<keyword evidence="1" id="KW-0489">Methyltransferase</keyword>
<keyword evidence="3" id="KW-0175">Coiled coil</keyword>
<dbReference type="GO" id="GO:0032259">
    <property type="term" value="P:methylation"/>
    <property type="evidence" value="ECO:0007669"/>
    <property type="project" value="UniProtKB-KW"/>
</dbReference>
<dbReference type="PANTHER" id="PTHR40048">
    <property type="entry name" value="RHAMNOSYL O-METHYLTRANSFERASE"/>
    <property type="match status" value="1"/>
</dbReference>
<dbReference type="SUPFAM" id="SSF53335">
    <property type="entry name" value="S-adenosyl-L-methionine-dependent methyltransferases"/>
    <property type="match status" value="1"/>
</dbReference>
<dbReference type="PANTHER" id="PTHR40048:SF1">
    <property type="entry name" value="RHAMNOSYL O-METHYLTRANSFERASE"/>
    <property type="match status" value="1"/>
</dbReference>
<dbReference type="AlphaFoldDB" id="A0A060DV52"/>
<dbReference type="Gene3D" id="3.40.50.150">
    <property type="entry name" value="Vaccinia Virus protein VP39"/>
    <property type="match status" value="1"/>
</dbReference>
<evidence type="ECO:0000313" key="4">
    <source>
        <dbReference type="EMBL" id="AIB16647.1"/>
    </source>
</evidence>
<gene>
    <name evidence="4" type="ORF">ABAZ39_32940</name>
</gene>